<dbReference type="KEGG" id="vde:111249130"/>
<dbReference type="SMART" id="SM00685">
    <property type="entry name" value="DM14"/>
    <property type="match status" value="4"/>
</dbReference>
<feature type="region of interest" description="Disordered" evidence="2">
    <location>
        <begin position="292"/>
        <end position="345"/>
    </location>
</feature>
<feature type="compositionally biased region" description="Polar residues" evidence="2">
    <location>
        <begin position="524"/>
        <end position="556"/>
    </location>
</feature>
<dbReference type="Proteomes" id="UP000594260">
    <property type="component" value="Unplaced"/>
</dbReference>
<feature type="compositionally biased region" description="Polar residues" evidence="2">
    <location>
        <begin position="295"/>
        <end position="305"/>
    </location>
</feature>
<dbReference type="RefSeq" id="XP_022658317.1">
    <property type="nucleotide sequence ID" value="XM_022802582.1"/>
</dbReference>
<dbReference type="SMART" id="SM00239">
    <property type="entry name" value="C2"/>
    <property type="match status" value="1"/>
</dbReference>
<sequence length="899" mass="99422">MFRKSRNAGRKLGSDMAGLGRMNLAGLGLMDINDLNFDSKDDDDIDERDLEAELNALMSGKRHKKREESTQKRAPMDLDSIKAMANAAIMDDISNDDVDLEGIENDEELLAELNELNDSQDEDDVAQETPQSISPMSTPALRPQNVPIETASILSSKSTPSPMDITDVLSNRLKNYRVAEEASKKIGDSSKVRRFSRAIKTLEGQLRQAQLGKVIPEADIPPPVAVPKASPECCKEERVGKPEDQLPEGGAGSYNKTQEAVPLPNLQTSGTYPPPYIATVLDDLDDTDDIERTEQVSSNDPQASKSFREAPMSPPSRSASGPPQLKLPQKLAAPTPSVSVPVASDGSSLTQEDLLTTRRNQYRQAALMAKQKGDKELAIKYLRTVKQFDVVLQALLEGKPIELSKMPPPPPGMICPATPISSIPLQSTAQEEIPDFIDMNSKTDPAMYNAPPQAQTVLGALEQRLAKYQEAEAQAKDKGDSSRARRLGRIVKDYETTIKAHKAGKKVNFEDLPVPPGFGPIPSETATGQKVSASVNKSQSSLTSPYSSAQTYTLPTPSASMSAAPSPPKQCVKRQMSTTIEKQKQFLLERQRLFKEAAKGALKNGASKEQAMEYVRMMKGIEPMLQATELGLPVDLSSIPVPPQLQQDFVVVDKEDCDFQLSGDSEELYRTLEVDLEEQYETCMTNQEHFFKLGDVGSGTKFEKLAQDTRRDISVLKASWKRGEPVPSFRYEDRVFTIVRHNHDVPENVMQVSVIRGITLPGKPNELDTYVKIDFAYPADAPQSQRCSTVKDTTNPDYNFTGSFEVARKSRTFIRALKRVQLKIEIWSKRGFLRADGLLGAASIRLADLETKCDLHEVFPVMDGRRDTGGKLEVKIRVSEPFTAKQVEEIKRRWLIIGK</sequence>
<dbReference type="RefSeq" id="XP_022658307.1">
    <property type="nucleotide sequence ID" value="XM_022802572.1"/>
</dbReference>
<name>A0A7M7M8U3_VARDE</name>
<dbReference type="EnsemblMetazoa" id="XM_022802591">
    <property type="protein sequence ID" value="XP_022658326"/>
    <property type="gene ID" value="LOC111249130"/>
</dbReference>
<dbReference type="OrthoDB" id="19996at2759"/>
<dbReference type="InterPro" id="IPR000008">
    <property type="entry name" value="C2_dom"/>
</dbReference>
<proteinExistence type="inferred from homology"/>
<dbReference type="GeneID" id="111249130"/>
<dbReference type="OMA" id="IMCRNTR"/>
<dbReference type="PANTHER" id="PTHR13076">
    <property type="entry name" value="COILED-COIL AND C2 DOMAIN-CONTAINING PROTEIN 1-LIKE"/>
    <property type="match status" value="1"/>
</dbReference>
<dbReference type="RefSeq" id="XP_022658342.1">
    <property type="nucleotide sequence ID" value="XM_022802607.1"/>
</dbReference>
<feature type="domain" description="C2" evidence="3">
    <location>
        <begin position="721"/>
        <end position="859"/>
    </location>
</feature>
<dbReference type="InterPro" id="IPR035892">
    <property type="entry name" value="C2_domain_sf"/>
</dbReference>
<dbReference type="PROSITE" id="PS50004">
    <property type="entry name" value="C2"/>
    <property type="match status" value="1"/>
</dbReference>
<dbReference type="FunCoup" id="A0A7M7M8U3">
    <property type="interactions" value="1023"/>
</dbReference>
<dbReference type="SUPFAM" id="SSF49562">
    <property type="entry name" value="C2 domain (Calcium/lipid-binding domain, CaLB)"/>
    <property type="match status" value="1"/>
</dbReference>
<dbReference type="EnsemblMetazoa" id="XM_022802572">
    <property type="protein sequence ID" value="XP_022658307"/>
    <property type="gene ID" value="LOC111249130"/>
</dbReference>
<dbReference type="Pfam" id="PF21528">
    <property type="entry name" value="CC2D1A-B_DM14"/>
    <property type="match status" value="3"/>
</dbReference>
<dbReference type="RefSeq" id="XP_022658353.1">
    <property type="nucleotide sequence ID" value="XM_022802618.1"/>
</dbReference>
<feature type="region of interest" description="Disordered" evidence="2">
    <location>
        <begin position="218"/>
        <end position="280"/>
    </location>
</feature>
<dbReference type="RefSeq" id="XP_022658297.1">
    <property type="nucleotide sequence ID" value="XM_022802562.1"/>
</dbReference>
<evidence type="ECO:0000256" key="2">
    <source>
        <dbReference type="SAM" id="MobiDB-lite"/>
    </source>
</evidence>
<dbReference type="EnsemblMetazoa" id="XM_022802599">
    <property type="protein sequence ID" value="XP_022658334"/>
    <property type="gene ID" value="LOC111249130"/>
</dbReference>
<evidence type="ECO:0000313" key="5">
    <source>
        <dbReference type="Proteomes" id="UP000594260"/>
    </source>
</evidence>
<feature type="compositionally biased region" description="Polar residues" evidence="2">
    <location>
        <begin position="128"/>
        <end position="137"/>
    </location>
</feature>
<evidence type="ECO:0000313" key="4">
    <source>
        <dbReference type="EnsemblMetazoa" id="XP_022658307"/>
    </source>
</evidence>
<dbReference type="Pfam" id="PF00168">
    <property type="entry name" value="C2"/>
    <property type="match status" value="1"/>
</dbReference>
<dbReference type="RefSeq" id="XP_022658334.1">
    <property type="nucleotide sequence ID" value="XM_022802599.1"/>
</dbReference>
<dbReference type="EnsemblMetazoa" id="XM_022802607">
    <property type="protein sequence ID" value="XP_022658342"/>
    <property type="gene ID" value="LOC111249130"/>
</dbReference>
<comment type="similarity">
    <text evidence="1">Belongs to the CC2D1 family.</text>
</comment>
<organism evidence="4 5">
    <name type="scientific">Varroa destructor</name>
    <name type="common">Honeybee mite</name>
    <dbReference type="NCBI Taxonomy" id="109461"/>
    <lineage>
        <taxon>Eukaryota</taxon>
        <taxon>Metazoa</taxon>
        <taxon>Ecdysozoa</taxon>
        <taxon>Arthropoda</taxon>
        <taxon>Chelicerata</taxon>
        <taxon>Arachnida</taxon>
        <taxon>Acari</taxon>
        <taxon>Parasitiformes</taxon>
        <taxon>Mesostigmata</taxon>
        <taxon>Gamasina</taxon>
        <taxon>Dermanyssoidea</taxon>
        <taxon>Varroidae</taxon>
        <taxon>Varroa</taxon>
    </lineage>
</organism>
<dbReference type="GO" id="GO:0001227">
    <property type="term" value="F:DNA-binding transcription repressor activity, RNA polymerase II-specific"/>
    <property type="evidence" value="ECO:0007669"/>
    <property type="project" value="InterPro"/>
</dbReference>
<keyword evidence="5" id="KW-1185">Reference proteome</keyword>
<dbReference type="EnsemblMetazoa" id="XM_022802582">
    <property type="protein sequence ID" value="XP_022658317"/>
    <property type="gene ID" value="LOC111249130"/>
</dbReference>
<feature type="region of interest" description="Disordered" evidence="2">
    <location>
        <begin position="56"/>
        <end position="78"/>
    </location>
</feature>
<dbReference type="RefSeq" id="XP_022658326.1">
    <property type="nucleotide sequence ID" value="XM_022802591.1"/>
</dbReference>
<feature type="compositionally biased region" description="Basic and acidic residues" evidence="2">
    <location>
        <begin position="66"/>
        <end position="78"/>
    </location>
</feature>
<feature type="region of interest" description="Disordered" evidence="2">
    <location>
        <begin position="113"/>
        <end position="143"/>
    </location>
</feature>
<accession>A0A7M7M8U3</accession>
<reference evidence="4" key="1">
    <citation type="submission" date="2021-01" db="UniProtKB">
        <authorList>
            <consortium name="EnsemblMetazoa"/>
        </authorList>
    </citation>
    <scope>IDENTIFICATION</scope>
</reference>
<protein>
    <recommendedName>
        <fullName evidence="3">C2 domain-containing protein</fullName>
    </recommendedName>
</protein>
<dbReference type="PANTHER" id="PTHR13076:SF9">
    <property type="entry name" value="COILED-COIL AND C2 DOMAIN-CONTAINING PROTEIN 1-LIKE"/>
    <property type="match status" value="1"/>
</dbReference>
<feature type="compositionally biased region" description="Basic and acidic residues" evidence="2">
    <location>
        <begin position="233"/>
        <end position="244"/>
    </location>
</feature>
<dbReference type="InterPro" id="IPR006608">
    <property type="entry name" value="CC2D1A/B_DM14"/>
</dbReference>
<evidence type="ECO:0000259" key="3">
    <source>
        <dbReference type="PROSITE" id="PS50004"/>
    </source>
</evidence>
<evidence type="ECO:0000256" key="1">
    <source>
        <dbReference type="ARBA" id="ARBA00010672"/>
    </source>
</evidence>
<dbReference type="Gene3D" id="2.60.40.150">
    <property type="entry name" value="C2 domain"/>
    <property type="match status" value="1"/>
</dbReference>
<feature type="region of interest" description="Disordered" evidence="2">
    <location>
        <begin position="508"/>
        <end position="570"/>
    </location>
</feature>
<dbReference type="InterPro" id="IPR039725">
    <property type="entry name" value="CC2D1A/B"/>
</dbReference>
<dbReference type="InParanoid" id="A0A7M7M8U3"/>
<dbReference type="EnsemblMetazoa" id="XM_022802618">
    <property type="protein sequence ID" value="XP_022658353"/>
    <property type="gene ID" value="LOC111249130"/>
</dbReference>
<dbReference type="EnsemblMetazoa" id="XM_022802562">
    <property type="protein sequence ID" value="XP_022658297"/>
    <property type="gene ID" value="LOC111249130"/>
</dbReference>
<dbReference type="AlphaFoldDB" id="A0A7M7M8U3"/>